<gene>
    <name evidence="1" type="ORF">EF096_15680</name>
</gene>
<dbReference type="NCBIfam" id="TIGR01539">
    <property type="entry name" value="portal_lambda"/>
    <property type="match status" value="1"/>
</dbReference>
<dbReference type="Pfam" id="PF05136">
    <property type="entry name" value="Phage_portal_2"/>
    <property type="match status" value="1"/>
</dbReference>
<reference evidence="1 2" key="1">
    <citation type="submission" date="2018-11" db="EMBL/GenBank/DDBJ databases">
        <authorList>
            <person name="Jang G.I."/>
            <person name="Hwang C.Y."/>
        </authorList>
    </citation>
    <scope>NUCLEOTIDE SEQUENCE [LARGE SCALE GENOMIC DNA]</scope>
    <source>
        <strain evidence="1 2">SSM26</strain>
    </source>
</reference>
<proteinExistence type="predicted"/>
<name>A0ABX9XIY7_9PSED</name>
<dbReference type="EMBL" id="RKKU01000024">
    <property type="protein sequence ID" value="ROZ82100.1"/>
    <property type="molecule type" value="Genomic_DNA"/>
</dbReference>
<dbReference type="InterPro" id="IPR006429">
    <property type="entry name" value="Phage_lambda_portal"/>
</dbReference>
<protein>
    <submittedName>
        <fullName evidence="1">Phage portal protein</fullName>
    </submittedName>
</protein>
<sequence>MSRQRVVAKRIRNSYEGAGTGRRAKGWDAPDVAMNSVSLPALPLLRRRSRAAVRNDPYALSAINKRVTNIIGTGITPRPQIKDEAIRTILQELWEDWADEADADGRTDFYGQQALISRMVEESGECFVRYRYRRDTDGLVVPFQLQILPAEFVPIDRNFKTRRGNIVRAGIEFDAVGRRAAYWMYQQNPGDANAHLAGFNALHRIPADQVLHIYEVLEAGQLRGIPRLAPVLLRLRSLDNYDDAVLFRQEVSNLFAGFIKKPASEGPRGLDTVTGEPLTTDADGTPMVALEPGSMQELLEGETVEFSDPPDAGNTYVDFMRQQLQAAAAGVELPYELLTGDMKDISDRVLRILLNDFRRRIEQLQFSVYVHQLCRPVRAAWLDAAVLSGAIELPGYAEPAKRRGYLRTRWIPHGWAYHHPVQDVQGKLLEIGGGLLSRSEHALRTGYDAEVIDNENAQDNERARRLGLAYKVDTSASTEASGKNTNEEET</sequence>
<evidence type="ECO:0000313" key="2">
    <source>
        <dbReference type="Proteomes" id="UP000275199"/>
    </source>
</evidence>
<comment type="caution">
    <text evidence="1">The sequence shown here is derived from an EMBL/GenBank/DDBJ whole genome shotgun (WGS) entry which is preliminary data.</text>
</comment>
<dbReference type="RefSeq" id="WP_123890734.1">
    <property type="nucleotide sequence ID" value="NZ_RKKU01000024.1"/>
</dbReference>
<accession>A0ABX9XIY7</accession>
<evidence type="ECO:0000313" key="1">
    <source>
        <dbReference type="EMBL" id="ROZ82100.1"/>
    </source>
</evidence>
<dbReference type="Proteomes" id="UP000275199">
    <property type="component" value="Unassembled WGS sequence"/>
</dbReference>
<keyword evidence="2" id="KW-1185">Reference proteome</keyword>
<organism evidence="1 2">
    <name type="scientific">Pseudomonas neustonica</name>
    <dbReference type="NCBI Taxonomy" id="2487346"/>
    <lineage>
        <taxon>Bacteria</taxon>
        <taxon>Pseudomonadati</taxon>
        <taxon>Pseudomonadota</taxon>
        <taxon>Gammaproteobacteria</taxon>
        <taxon>Pseudomonadales</taxon>
        <taxon>Pseudomonadaceae</taxon>
        <taxon>Pseudomonas</taxon>
    </lineage>
</organism>